<keyword evidence="5" id="KW-1185">Reference proteome</keyword>
<dbReference type="AlphaFoldDB" id="A0A839GSD6"/>
<dbReference type="InterPro" id="IPR016181">
    <property type="entry name" value="Acyl_CoA_acyltransferase"/>
</dbReference>
<name>A0A839GSD6_9BACT</name>
<dbReference type="SUPFAM" id="SSF55729">
    <property type="entry name" value="Acyl-CoA N-acyltransferases (Nat)"/>
    <property type="match status" value="1"/>
</dbReference>
<evidence type="ECO:0000313" key="4">
    <source>
        <dbReference type="EMBL" id="MBA9078415.1"/>
    </source>
</evidence>
<organism evidence="4 5">
    <name type="scientific">Rufibacter quisquiliarum</name>
    <dbReference type="NCBI Taxonomy" id="1549639"/>
    <lineage>
        <taxon>Bacteria</taxon>
        <taxon>Pseudomonadati</taxon>
        <taxon>Bacteroidota</taxon>
        <taxon>Cytophagia</taxon>
        <taxon>Cytophagales</taxon>
        <taxon>Hymenobacteraceae</taxon>
        <taxon>Rufibacter</taxon>
    </lineage>
</organism>
<protein>
    <submittedName>
        <fullName evidence="4">GNAT superfamily N-acetyltransferase</fullName>
    </submittedName>
</protein>
<dbReference type="Pfam" id="PF00583">
    <property type="entry name" value="Acetyltransf_1"/>
    <property type="match status" value="1"/>
</dbReference>
<dbReference type="InterPro" id="IPR000182">
    <property type="entry name" value="GNAT_dom"/>
</dbReference>
<evidence type="ECO:0000256" key="2">
    <source>
        <dbReference type="ARBA" id="ARBA00023315"/>
    </source>
</evidence>
<dbReference type="RefSeq" id="WP_182513651.1">
    <property type="nucleotide sequence ID" value="NZ_JACJIQ010000013.1"/>
</dbReference>
<dbReference type="GO" id="GO:0016747">
    <property type="term" value="F:acyltransferase activity, transferring groups other than amino-acyl groups"/>
    <property type="evidence" value="ECO:0007669"/>
    <property type="project" value="InterPro"/>
</dbReference>
<accession>A0A839GSD6</accession>
<dbReference type="Gene3D" id="3.40.630.30">
    <property type="match status" value="1"/>
</dbReference>
<keyword evidence="2" id="KW-0012">Acyltransferase</keyword>
<dbReference type="PANTHER" id="PTHR43420:SF47">
    <property type="entry name" value="N-ACETYLTRANSFERASE DOMAIN-CONTAINING PROTEIN"/>
    <property type="match status" value="1"/>
</dbReference>
<dbReference type="PANTHER" id="PTHR43420">
    <property type="entry name" value="ACETYLTRANSFERASE"/>
    <property type="match status" value="1"/>
</dbReference>
<dbReference type="Proteomes" id="UP000563094">
    <property type="component" value="Unassembled WGS sequence"/>
</dbReference>
<dbReference type="CDD" id="cd04301">
    <property type="entry name" value="NAT_SF"/>
    <property type="match status" value="1"/>
</dbReference>
<gene>
    <name evidence="4" type="ORF">FHS90_003143</name>
</gene>
<keyword evidence="1 4" id="KW-0808">Transferase</keyword>
<feature type="domain" description="N-acetyltransferase" evidence="3">
    <location>
        <begin position="5"/>
        <end position="145"/>
    </location>
</feature>
<evidence type="ECO:0000313" key="5">
    <source>
        <dbReference type="Proteomes" id="UP000563094"/>
    </source>
</evidence>
<dbReference type="InterPro" id="IPR050680">
    <property type="entry name" value="YpeA/RimI_acetyltransf"/>
</dbReference>
<evidence type="ECO:0000259" key="3">
    <source>
        <dbReference type="PROSITE" id="PS51186"/>
    </source>
</evidence>
<sequence>MIPPFHIRPITQLPEMLQQHRLIQHLNPHMEFSRYEQLLHQMLPNNYQMVGVFDREMCIGLSGYWIGTKLYSGKYLEVDNFVVDEQYRSQGVGKLLLDWLTSEAGRQGCETMMLDAYVVNNAAHKFYLREGFAIKGFHFLKRLRK</sequence>
<comment type="caution">
    <text evidence="4">The sequence shown here is derived from an EMBL/GenBank/DDBJ whole genome shotgun (WGS) entry which is preliminary data.</text>
</comment>
<evidence type="ECO:0000256" key="1">
    <source>
        <dbReference type="ARBA" id="ARBA00022679"/>
    </source>
</evidence>
<dbReference type="PROSITE" id="PS51186">
    <property type="entry name" value="GNAT"/>
    <property type="match status" value="1"/>
</dbReference>
<reference evidence="4 5" key="1">
    <citation type="submission" date="2020-08" db="EMBL/GenBank/DDBJ databases">
        <title>Genomic Encyclopedia of Type Strains, Phase IV (KMG-IV): sequencing the most valuable type-strain genomes for metagenomic binning, comparative biology and taxonomic classification.</title>
        <authorList>
            <person name="Goeker M."/>
        </authorList>
    </citation>
    <scope>NUCLEOTIDE SEQUENCE [LARGE SCALE GENOMIC DNA]</scope>
    <source>
        <strain evidence="4 5">DSM 29854</strain>
    </source>
</reference>
<dbReference type="EMBL" id="JACJIQ010000013">
    <property type="protein sequence ID" value="MBA9078415.1"/>
    <property type="molecule type" value="Genomic_DNA"/>
</dbReference>
<proteinExistence type="predicted"/>